<keyword evidence="4 25" id="KW-0600">Photoreceptor protein</keyword>
<dbReference type="GO" id="GO:0007601">
    <property type="term" value="P:visual perception"/>
    <property type="evidence" value="ECO:0007669"/>
    <property type="project" value="UniProtKB-KW"/>
</dbReference>
<evidence type="ECO:0000256" key="25">
    <source>
        <dbReference type="RuleBase" id="RU004951"/>
    </source>
</evidence>
<evidence type="ECO:0000256" key="16">
    <source>
        <dbReference type="ARBA" id="ARBA00023224"/>
    </source>
</evidence>
<dbReference type="FunFam" id="1.20.1070.10:FF:000018">
    <property type="entry name" value="Rhodopsin"/>
    <property type="match status" value="1"/>
</dbReference>
<dbReference type="InterPro" id="IPR050125">
    <property type="entry name" value="GPCR_opsins"/>
</dbReference>
<dbReference type="InterPro" id="IPR017452">
    <property type="entry name" value="GPCR_Rhodpsn_7TM"/>
</dbReference>
<dbReference type="PRINTS" id="PR00238">
    <property type="entry name" value="OPSIN"/>
</dbReference>
<evidence type="ECO:0000256" key="24">
    <source>
        <dbReference type="PIRSR" id="PIRSR600732-50"/>
    </source>
</evidence>
<dbReference type="InterPro" id="IPR000276">
    <property type="entry name" value="GPCR_Rhodpsn"/>
</dbReference>
<comment type="similarity">
    <text evidence="25">Belongs to the G-protein coupled receptor 1 family. Opsin subfamily.</text>
</comment>
<evidence type="ECO:0000313" key="27">
    <source>
        <dbReference type="EMBL" id="KAA8593379.1"/>
    </source>
</evidence>
<keyword evidence="19" id="KW-0844">Vision</keyword>
<evidence type="ECO:0000313" key="28">
    <source>
        <dbReference type="Proteomes" id="UP000327493"/>
    </source>
</evidence>
<feature type="site" description="Plays an important role in the conformation switch to the active conformation" evidence="22">
    <location>
        <position position="80"/>
    </location>
</feature>
<dbReference type="PANTHER" id="PTHR24240">
    <property type="entry name" value="OPSIN"/>
    <property type="match status" value="1"/>
</dbReference>
<evidence type="ECO:0000256" key="1">
    <source>
        <dbReference type="ARBA" id="ARBA00004141"/>
    </source>
</evidence>
<dbReference type="GO" id="GO:0016020">
    <property type="term" value="C:membrane"/>
    <property type="evidence" value="ECO:0007669"/>
    <property type="project" value="UniProtKB-SubCell"/>
</dbReference>
<feature type="domain" description="G-protein coupled receptors family 1 profile" evidence="26">
    <location>
        <begin position="20"/>
        <end position="273"/>
    </location>
</feature>
<keyword evidence="8 24" id="KW-0681">Retinal protein</keyword>
<keyword evidence="5" id="KW-0597">Phosphoprotein</keyword>
<feature type="transmembrane region" description="Helical" evidence="25">
    <location>
        <begin position="78"/>
        <end position="100"/>
    </location>
</feature>
<reference evidence="27 28" key="1">
    <citation type="submission" date="2019-08" db="EMBL/GenBank/DDBJ databases">
        <title>A chromosome-level genome assembly, high-density linkage maps, and genome scans reveal the genomic architecture of hybrid incompatibilities underlying speciation via character displacement in darters (Percidae: Etheostominae).</title>
        <authorList>
            <person name="Moran R.L."/>
            <person name="Catchen J.M."/>
            <person name="Fuller R.C."/>
        </authorList>
    </citation>
    <scope>NUCLEOTIDE SEQUENCE [LARGE SCALE GENOMIC DNA]</scope>
    <source>
        <strain evidence="27">EspeVRDwgs_2016</strain>
        <tissue evidence="27">Muscle</tissue>
    </source>
</reference>
<feature type="transmembrane region" description="Helical" evidence="25">
    <location>
        <begin position="170"/>
        <end position="200"/>
    </location>
</feature>
<comment type="function">
    <text evidence="20">Photoreceptor required for image-forming vision at low light intensity. While most salt water fish species use retinal as chromophore, most freshwater fish use 3-dehydroretinal, or a mixture of retinal and 3-dehydroretinal. Light-induced isomerization of 11-cis to all-trans retinal triggers a conformational change that activates signaling via G-proteins. Subsequent receptor phosphorylation mediates displacement of the bound G-protein alpha subunit by arrestin and terminates signaling.</text>
</comment>
<feature type="transmembrane region" description="Helical" evidence="25">
    <location>
        <begin position="256"/>
        <end position="276"/>
    </location>
</feature>
<keyword evidence="13 23" id="KW-1015">Disulfide bond</keyword>
<keyword evidence="21" id="KW-0862">Zinc</keyword>
<feature type="transmembrane region" description="Helical" evidence="25">
    <location>
        <begin position="221"/>
        <end position="244"/>
    </location>
</feature>
<keyword evidence="14 25" id="KW-0675">Receptor</keyword>
<dbReference type="GO" id="GO:0046872">
    <property type="term" value="F:metal ion binding"/>
    <property type="evidence" value="ECO:0007669"/>
    <property type="project" value="UniProtKB-KW"/>
</dbReference>
<proteinExistence type="inferred from homology"/>
<keyword evidence="10 24" id="KW-0157">Chromophore</keyword>
<dbReference type="Proteomes" id="UP000327493">
    <property type="component" value="Chromosome 4"/>
</dbReference>
<dbReference type="Pfam" id="PF00001">
    <property type="entry name" value="7tm_1"/>
    <property type="match status" value="1"/>
</dbReference>
<evidence type="ECO:0000256" key="13">
    <source>
        <dbReference type="ARBA" id="ARBA00023157"/>
    </source>
</evidence>
<evidence type="ECO:0000256" key="12">
    <source>
        <dbReference type="ARBA" id="ARBA00023136"/>
    </source>
</evidence>
<comment type="caution">
    <text evidence="27">The sequence shown here is derived from an EMBL/GenBank/DDBJ whole genome shotgun (WGS) entry which is preliminary data.</text>
</comment>
<feature type="modified residue" description="N6-(retinylidene)lysine" evidence="24">
    <location>
        <position position="263"/>
    </location>
</feature>
<evidence type="ECO:0000256" key="5">
    <source>
        <dbReference type="ARBA" id="ARBA00022553"/>
    </source>
</evidence>
<keyword evidence="12 25" id="KW-0472">Membrane</keyword>
<dbReference type="SUPFAM" id="SSF81321">
    <property type="entry name" value="Family A G protein-coupled receptor-like"/>
    <property type="match status" value="1"/>
</dbReference>
<dbReference type="AlphaFoldDB" id="A0A5J5DJI0"/>
<feature type="disulfide bond" evidence="23">
    <location>
        <begin position="77"/>
        <end position="154"/>
    </location>
</feature>
<sequence>MACGGSGGVWRGDSGLWGSGGVTVACGGSGGAMKLRQPLNYILVNLAVAGLLICIFGFIVTITSGLTGYFILGPTFCALEGFMATLGGQVSLWSLVVLAVERYIVVCKPMGSFKFGGNHAGAGVLFTWIMAFSCAGPPLFGWSRYIPEGLQCSCGPDFYTHAPGFNNESYVMYMFAVHFFTPVTTIFFSYGCLVLTVKAAAAKQQESESTQKAEREVTRMCFLMVMGFLLAWVPYASFAGWIFLNKGAYFSPLTAAIPAFFAKSSALYNPIIYVLLNKQFRNCMLSAMGMGGSVDDETSVSASKTEVSSVSYMLPCLSEDEEEVDGDGEGGLGKTLSVAVMPGLPRPEELELLERCGPWPCPITGAGRTGLTGGGLRGALGLRADIAGLKVVMVSEEELLLLRRWAASGSLITIVWRGLPGGSWAPPGCLRGSNVSKTTSGACLATF</sequence>
<accession>A0A5J5DJI0</accession>
<comment type="caution">
    <text evidence="25">Lacks conserved residue(s) required for the propagation of feature annotation.</text>
</comment>
<dbReference type="GO" id="GO:0004930">
    <property type="term" value="F:G protein-coupled receptor activity"/>
    <property type="evidence" value="ECO:0007669"/>
    <property type="project" value="UniProtKB-KW"/>
</dbReference>
<keyword evidence="6 25" id="KW-0716">Sensory transduction</keyword>
<evidence type="ECO:0000256" key="9">
    <source>
        <dbReference type="ARBA" id="ARBA00022989"/>
    </source>
</evidence>
<evidence type="ECO:0000256" key="18">
    <source>
        <dbReference type="ARBA" id="ARBA00023288"/>
    </source>
</evidence>
<dbReference type="PROSITE" id="PS00238">
    <property type="entry name" value="OPSIN"/>
    <property type="match status" value="1"/>
</dbReference>
<dbReference type="InterPro" id="IPR000732">
    <property type="entry name" value="Rhodopsin"/>
</dbReference>
<keyword evidence="16 25" id="KW-0807">Transducer</keyword>
<dbReference type="InterPro" id="IPR027430">
    <property type="entry name" value="Retinal_BS"/>
</dbReference>
<dbReference type="InterPro" id="IPR001760">
    <property type="entry name" value="Opsin"/>
</dbReference>
<evidence type="ECO:0000256" key="20">
    <source>
        <dbReference type="ARBA" id="ARBA00045245"/>
    </source>
</evidence>
<name>A0A5J5DJI0_9PERO</name>
<protein>
    <recommendedName>
        <fullName evidence="3 25">Rhodopsin</fullName>
    </recommendedName>
</protein>
<keyword evidence="11 25" id="KW-0297">G-protein coupled receptor</keyword>
<keyword evidence="18" id="KW-0449">Lipoprotein</keyword>
<evidence type="ECO:0000256" key="8">
    <source>
        <dbReference type="ARBA" id="ARBA00022925"/>
    </source>
</evidence>
<evidence type="ECO:0000256" key="3">
    <source>
        <dbReference type="ARBA" id="ARBA00013487"/>
    </source>
</evidence>
<keyword evidence="9 25" id="KW-1133">Transmembrane helix</keyword>
<dbReference type="Gene3D" id="1.20.1070.10">
    <property type="entry name" value="Rhodopsin 7-helix transmembrane proteins"/>
    <property type="match status" value="1"/>
</dbReference>
<feature type="transmembrane region" description="Helical" evidence="25">
    <location>
        <begin position="120"/>
        <end position="140"/>
    </location>
</feature>
<evidence type="ECO:0000256" key="6">
    <source>
        <dbReference type="ARBA" id="ARBA00022606"/>
    </source>
</evidence>
<keyword evidence="28" id="KW-1185">Reference proteome</keyword>
<keyword evidence="21" id="KW-0479">Metal-binding</keyword>
<evidence type="ECO:0000256" key="22">
    <source>
        <dbReference type="PIRSR" id="PIRSR600732-2"/>
    </source>
</evidence>
<dbReference type="PROSITE" id="PS00237">
    <property type="entry name" value="G_PROTEIN_RECEP_F1_1"/>
    <property type="match status" value="1"/>
</dbReference>
<keyword evidence="15" id="KW-0325">Glycoprotein</keyword>
<evidence type="ECO:0000256" key="7">
    <source>
        <dbReference type="ARBA" id="ARBA00022692"/>
    </source>
</evidence>
<feature type="non-terminal residue" evidence="27">
    <location>
        <position position="447"/>
    </location>
</feature>
<evidence type="ECO:0000256" key="19">
    <source>
        <dbReference type="ARBA" id="ARBA00023305"/>
    </source>
</evidence>
<gene>
    <name evidence="27" type="ORF">FQN60_009495</name>
</gene>
<comment type="subcellular location">
    <subcellularLocation>
        <location evidence="2">Cell projection</location>
        <location evidence="2">Cilium</location>
        <location evidence="2">Photoreceptor outer segment</location>
    </subcellularLocation>
    <subcellularLocation>
        <location evidence="1 25">Membrane</location>
        <topology evidence="1 25">Multi-pass membrane protein</topology>
    </subcellularLocation>
</comment>
<evidence type="ECO:0000256" key="15">
    <source>
        <dbReference type="ARBA" id="ARBA00023180"/>
    </source>
</evidence>
<dbReference type="GO" id="GO:0007602">
    <property type="term" value="P:phototransduction"/>
    <property type="evidence" value="ECO:0007669"/>
    <property type="project" value="UniProtKB-KW"/>
</dbReference>
<evidence type="ECO:0000256" key="14">
    <source>
        <dbReference type="ARBA" id="ARBA00023170"/>
    </source>
</evidence>
<evidence type="ECO:0000256" key="23">
    <source>
        <dbReference type="PIRSR" id="PIRSR600732-3"/>
    </source>
</evidence>
<evidence type="ECO:0000256" key="2">
    <source>
        <dbReference type="ARBA" id="ARBA00004504"/>
    </source>
</evidence>
<keyword evidence="17" id="KW-0966">Cell projection</keyword>
<feature type="transmembrane region" description="Helical" evidence="25">
    <location>
        <begin position="42"/>
        <end position="72"/>
    </location>
</feature>
<dbReference type="PROSITE" id="PS50262">
    <property type="entry name" value="G_PROTEIN_RECEP_F1_2"/>
    <property type="match status" value="1"/>
</dbReference>
<evidence type="ECO:0000256" key="4">
    <source>
        <dbReference type="ARBA" id="ARBA00022543"/>
    </source>
</evidence>
<organism evidence="27 28">
    <name type="scientific">Etheostoma spectabile</name>
    <name type="common">orangethroat darter</name>
    <dbReference type="NCBI Taxonomy" id="54343"/>
    <lineage>
        <taxon>Eukaryota</taxon>
        <taxon>Metazoa</taxon>
        <taxon>Chordata</taxon>
        <taxon>Craniata</taxon>
        <taxon>Vertebrata</taxon>
        <taxon>Euteleostomi</taxon>
        <taxon>Actinopterygii</taxon>
        <taxon>Neopterygii</taxon>
        <taxon>Teleostei</taxon>
        <taxon>Neoteleostei</taxon>
        <taxon>Acanthomorphata</taxon>
        <taxon>Eupercaria</taxon>
        <taxon>Perciformes</taxon>
        <taxon>Percoidei</taxon>
        <taxon>Percidae</taxon>
        <taxon>Etheostomatinae</taxon>
        <taxon>Etheostoma</taxon>
    </lineage>
</organism>
<keyword evidence="7 25" id="KW-0812">Transmembrane</keyword>
<evidence type="ECO:0000256" key="21">
    <source>
        <dbReference type="PIRSR" id="PIRSR600732-1"/>
    </source>
</evidence>
<dbReference type="PRINTS" id="PR00579">
    <property type="entry name" value="RHODOPSIN"/>
</dbReference>
<feature type="binding site" evidence="21">
    <location>
        <position position="168"/>
    </location>
    <ligand>
        <name>Zn(2+)</name>
        <dbReference type="ChEBI" id="CHEBI:29105"/>
    </ligand>
</feature>
<comment type="PTM">
    <text evidence="24">Contains one covalently linked retinal chromophore.</text>
</comment>
<evidence type="ECO:0000256" key="11">
    <source>
        <dbReference type="ARBA" id="ARBA00023040"/>
    </source>
</evidence>
<dbReference type="GO" id="GO:0009881">
    <property type="term" value="F:photoreceptor activity"/>
    <property type="evidence" value="ECO:0007669"/>
    <property type="project" value="UniProtKB-KW"/>
</dbReference>
<evidence type="ECO:0000256" key="10">
    <source>
        <dbReference type="ARBA" id="ARBA00022991"/>
    </source>
</evidence>
<evidence type="ECO:0000256" key="17">
    <source>
        <dbReference type="ARBA" id="ARBA00023273"/>
    </source>
</evidence>
<dbReference type="PRINTS" id="PR00237">
    <property type="entry name" value="GPCRRHODOPSN"/>
</dbReference>
<dbReference type="GO" id="GO:0001750">
    <property type="term" value="C:photoreceptor outer segment"/>
    <property type="evidence" value="ECO:0007669"/>
    <property type="project" value="UniProtKB-SubCell"/>
</dbReference>
<dbReference type="EMBL" id="VOFY01000004">
    <property type="protein sequence ID" value="KAA8593379.1"/>
    <property type="molecule type" value="Genomic_DNA"/>
</dbReference>
<evidence type="ECO:0000259" key="26">
    <source>
        <dbReference type="PROSITE" id="PS50262"/>
    </source>
</evidence>